<protein>
    <submittedName>
        <fullName evidence="1">Xylose isomerase domain-containing protein TIM barrel</fullName>
    </submittedName>
</protein>
<dbReference type="Proteomes" id="UP000254712">
    <property type="component" value="Unassembled WGS sequence"/>
</dbReference>
<name>A0A379X180_SALET</name>
<gene>
    <name evidence="1" type="ORF">NCTC8261_06497</name>
</gene>
<accession>A0A379X180</accession>
<evidence type="ECO:0000313" key="1">
    <source>
        <dbReference type="EMBL" id="SUH40117.1"/>
    </source>
</evidence>
<dbReference type="GO" id="GO:0016853">
    <property type="term" value="F:isomerase activity"/>
    <property type="evidence" value="ECO:0007669"/>
    <property type="project" value="UniProtKB-KW"/>
</dbReference>
<organism evidence="1 2">
    <name type="scientific">Salmonella enterica I</name>
    <dbReference type="NCBI Taxonomy" id="59201"/>
    <lineage>
        <taxon>Bacteria</taxon>
        <taxon>Pseudomonadati</taxon>
        <taxon>Pseudomonadota</taxon>
        <taxon>Gammaproteobacteria</taxon>
        <taxon>Enterobacterales</taxon>
        <taxon>Enterobacteriaceae</taxon>
        <taxon>Salmonella</taxon>
    </lineage>
</organism>
<reference evidence="1 2" key="1">
    <citation type="submission" date="2018-06" db="EMBL/GenBank/DDBJ databases">
        <authorList>
            <consortium name="Pathogen Informatics"/>
            <person name="Doyle S."/>
        </authorList>
    </citation>
    <scope>NUCLEOTIDE SEQUENCE [LARGE SCALE GENOMIC DNA]</scope>
    <source>
        <strain evidence="1 2">NCTC8261</strain>
    </source>
</reference>
<dbReference type="AlphaFoldDB" id="A0A379X180"/>
<dbReference type="EMBL" id="UGXT01000002">
    <property type="protein sequence ID" value="SUH40117.1"/>
    <property type="molecule type" value="Genomic_DNA"/>
</dbReference>
<evidence type="ECO:0000313" key="2">
    <source>
        <dbReference type="Proteomes" id="UP000254712"/>
    </source>
</evidence>
<keyword evidence="1" id="KW-0413">Isomerase</keyword>
<sequence>MNIEKTRFCINRKIAPGLSIEAFFRLVKRLDFNKVNCVMICQAAALLMT</sequence>
<proteinExistence type="predicted"/>